<organism evidence="3">
    <name type="scientific">Fagus sylvatica</name>
    <name type="common">Beechnut</name>
    <dbReference type="NCBI Taxonomy" id="28930"/>
    <lineage>
        <taxon>Eukaryota</taxon>
        <taxon>Viridiplantae</taxon>
        <taxon>Streptophyta</taxon>
        <taxon>Embryophyta</taxon>
        <taxon>Tracheophyta</taxon>
        <taxon>Spermatophyta</taxon>
        <taxon>Magnoliopsida</taxon>
        <taxon>eudicotyledons</taxon>
        <taxon>Gunneridae</taxon>
        <taxon>Pentapetalae</taxon>
        <taxon>rosids</taxon>
        <taxon>fabids</taxon>
        <taxon>Fagales</taxon>
        <taxon>Fagaceae</taxon>
        <taxon>Fagus</taxon>
    </lineage>
</organism>
<feature type="compositionally biased region" description="Polar residues" evidence="2">
    <location>
        <begin position="100"/>
        <end position="118"/>
    </location>
</feature>
<dbReference type="EMBL" id="OIVN01000358">
    <property type="protein sequence ID" value="SPC78955.1"/>
    <property type="molecule type" value="Genomic_DNA"/>
</dbReference>
<protein>
    <submittedName>
        <fullName evidence="3">Uncharacterized protein</fullName>
    </submittedName>
</protein>
<evidence type="ECO:0000256" key="2">
    <source>
        <dbReference type="SAM" id="MobiDB-lite"/>
    </source>
</evidence>
<feature type="compositionally biased region" description="Basic and acidic residues" evidence="2">
    <location>
        <begin position="288"/>
        <end position="307"/>
    </location>
</feature>
<dbReference type="PANTHER" id="PTHR36143:SF4">
    <property type="entry name" value="OS08G0177500 PROTEIN"/>
    <property type="match status" value="1"/>
</dbReference>
<evidence type="ECO:0000256" key="1">
    <source>
        <dbReference type="SAM" id="Coils"/>
    </source>
</evidence>
<feature type="compositionally biased region" description="Basic and acidic residues" evidence="2">
    <location>
        <begin position="267"/>
        <end position="279"/>
    </location>
</feature>
<gene>
    <name evidence="3" type="ORF">FSB_LOCUS6837</name>
</gene>
<feature type="coiled-coil region" evidence="1">
    <location>
        <begin position="5"/>
        <end position="91"/>
    </location>
</feature>
<accession>A0A2N9EVW7</accession>
<feature type="region of interest" description="Disordered" evidence="2">
    <location>
        <begin position="369"/>
        <end position="449"/>
    </location>
</feature>
<keyword evidence="1" id="KW-0175">Coiled coil</keyword>
<feature type="region of interest" description="Disordered" evidence="2">
    <location>
        <begin position="140"/>
        <end position="307"/>
    </location>
</feature>
<sequence>MKRKNEEMKAKIYSLRTQKMELDRRILEKQSTIDSLKDEQRTVESAIEEKQNEIKMLRKKETDPGKENPQVIALMESLKQKEAEIEDLKHRLEHPVKVWSVSTDDPSNPSMNLTVNGSVARQDQTEVIKIKEEQLTARVEDGIENKAGDTKNSQDEGLKNEGHAIEKPIEDSQDGGDFGIGKRDNEMKVMEKLENSQEYDHKEVNEIHKSGRRLEEPDNSNIGTSSRMRGKHGHVSKSTKGKRWRKLVKNRWLENNKEAVSLRSRNSFKEDQDGLKGRTEGATSNDPMEVRKVEDSLDGKSMKPQNHEDVKESILVNSDTNHQVVNGREMLKNPHNSTNEEVQLLKNGSGINGEVSNIITDFRKWHSTTEEHEANGIQKNTSSSNINKVEEDAEQASIDDTNKVPEDLEVSNIQESEKEEADGDGDNFKESNSDLEEEEYIEETDESEF</sequence>
<name>A0A2N9EVW7_FAGSY</name>
<feature type="compositionally biased region" description="Polar residues" evidence="2">
    <location>
        <begin position="377"/>
        <end position="387"/>
    </location>
</feature>
<feature type="compositionally biased region" description="Basic and acidic residues" evidence="2">
    <location>
        <begin position="180"/>
        <end position="216"/>
    </location>
</feature>
<feature type="region of interest" description="Disordered" evidence="2">
    <location>
        <begin position="99"/>
        <end position="118"/>
    </location>
</feature>
<evidence type="ECO:0000313" key="3">
    <source>
        <dbReference type="EMBL" id="SPC78955.1"/>
    </source>
</evidence>
<feature type="compositionally biased region" description="Basic and acidic residues" evidence="2">
    <location>
        <begin position="140"/>
        <end position="170"/>
    </location>
</feature>
<dbReference type="AlphaFoldDB" id="A0A2N9EVW7"/>
<reference evidence="3" key="1">
    <citation type="submission" date="2018-02" db="EMBL/GenBank/DDBJ databases">
        <authorList>
            <person name="Cohen D.B."/>
            <person name="Kent A.D."/>
        </authorList>
    </citation>
    <scope>NUCLEOTIDE SEQUENCE</scope>
</reference>
<feature type="compositionally biased region" description="Basic residues" evidence="2">
    <location>
        <begin position="228"/>
        <end position="249"/>
    </location>
</feature>
<dbReference type="PANTHER" id="PTHR36143">
    <property type="entry name" value="OS08G0177500 PROTEIN"/>
    <property type="match status" value="1"/>
</dbReference>
<proteinExistence type="predicted"/>
<feature type="compositionally biased region" description="Acidic residues" evidence="2">
    <location>
        <begin position="433"/>
        <end position="449"/>
    </location>
</feature>